<dbReference type="Proteomes" id="UP000078512">
    <property type="component" value="Unassembled WGS sequence"/>
</dbReference>
<evidence type="ECO:0000313" key="2">
    <source>
        <dbReference type="EMBL" id="OAQ35542.1"/>
    </source>
</evidence>
<name>A0A197KCV9_9FUNG</name>
<dbReference type="EMBL" id="KV442014">
    <property type="protein sequence ID" value="OAQ35542.1"/>
    <property type="molecule type" value="Genomic_DNA"/>
</dbReference>
<proteinExistence type="predicted"/>
<feature type="region of interest" description="Disordered" evidence="1">
    <location>
        <begin position="19"/>
        <end position="128"/>
    </location>
</feature>
<protein>
    <submittedName>
        <fullName evidence="2">Uncharacterized protein</fullName>
    </submittedName>
</protein>
<feature type="compositionally biased region" description="Basic residues" evidence="1">
    <location>
        <begin position="95"/>
        <end position="128"/>
    </location>
</feature>
<sequence>MDRLQKMYVCKITEAREQSAIKVQETTRKKTNEEHKASRKERKKKKRRREAHAKHTKPPLHSYFHKLEDKRCQSGSNKGRQTRRGLCKGYFYGTIRRRTRKKKEGRMKKIKAVARSKRRKRKKGECVR</sequence>
<feature type="compositionally biased region" description="Basic residues" evidence="1">
    <location>
        <begin position="37"/>
        <end position="58"/>
    </location>
</feature>
<evidence type="ECO:0000256" key="1">
    <source>
        <dbReference type="SAM" id="MobiDB-lite"/>
    </source>
</evidence>
<dbReference type="AlphaFoldDB" id="A0A197KCV9"/>
<accession>A0A197KCV9</accession>
<feature type="compositionally biased region" description="Basic and acidic residues" evidence="1">
    <location>
        <begin position="19"/>
        <end position="36"/>
    </location>
</feature>
<organism evidence="2 3">
    <name type="scientific">Linnemannia elongata AG-77</name>
    <dbReference type="NCBI Taxonomy" id="1314771"/>
    <lineage>
        <taxon>Eukaryota</taxon>
        <taxon>Fungi</taxon>
        <taxon>Fungi incertae sedis</taxon>
        <taxon>Mucoromycota</taxon>
        <taxon>Mortierellomycotina</taxon>
        <taxon>Mortierellomycetes</taxon>
        <taxon>Mortierellales</taxon>
        <taxon>Mortierellaceae</taxon>
        <taxon>Linnemannia</taxon>
    </lineage>
</organism>
<keyword evidence="3" id="KW-1185">Reference proteome</keyword>
<reference evidence="2 3" key="1">
    <citation type="submission" date="2016-05" db="EMBL/GenBank/DDBJ databases">
        <title>Genome sequencing reveals origins of a unique bacterial endosymbiosis in the earliest lineages of terrestrial Fungi.</title>
        <authorList>
            <consortium name="DOE Joint Genome Institute"/>
            <person name="Uehling J."/>
            <person name="Gryganskyi A."/>
            <person name="Hameed K."/>
            <person name="Tschaplinski T."/>
            <person name="Misztal P."/>
            <person name="Wu S."/>
            <person name="Desiro A."/>
            <person name="Vande Pol N."/>
            <person name="Du Z.-Y."/>
            <person name="Zienkiewicz A."/>
            <person name="Zienkiewicz K."/>
            <person name="Morin E."/>
            <person name="Tisserant E."/>
            <person name="Splivallo R."/>
            <person name="Hainaut M."/>
            <person name="Henrissat B."/>
            <person name="Ohm R."/>
            <person name="Kuo A."/>
            <person name="Yan J."/>
            <person name="Lipzen A."/>
            <person name="Nolan M."/>
            <person name="Labutti K."/>
            <person name="Barry K."/>
            <person name="Goldstein A."/>
            <person name="Labbe J."/>
            <person name="Schadt C."/>
            <person name="Tuskan G."/>
            <person name="Grigoriev I."/>
            <person name="Martin F."/>
            <person name="Vilgalys R."/>
            <person name="Bonito G."/>
        </authorList>
    </citation>
    <scope>NUCLEOTIDE SEQUENCE [LARGE SCALE GENOMIC DNA]</scope>
    <source>
        <strain evidence="2 3">AG-77</strain>
    </source>
</reference>
<evidence type="ECO:0000313" key="3">
    <source>
        <dbReference type="Proteomes" id="UP000078512"/>
    </source>
</evidence>
<gene>
    <name evidence="2" type="ORF">K457DRAFT_1429738</name>
</gene>